<dbReference type="InParanoid" id="W4JZ42"/>
<dbReference type="HOGENOM" id="CLU_2740337_0_0_1"/>
<dbReference type="AlphaFoldDB" id="W4JZ42"/>
<dbReference type="EMBL" id="KI925462">
    <property type="protein sequence ID" value="ETW78151.1"/>
    <property type="molecule type" value="Genomic_DNA"/>
</dbReference>
<dbReference type="RefSeq" id="XP_009550148.1">
    <property type="nucleotide sequence ID" value="XM_009551853.1"/>
</dbReference>
<keyword evidence="2" id="KW-1185">Reference proteome</keyword>
<name>W4JZ42_HETIT</name>
<accession>W4JZ42</accession>
<organism evidence="1 2">
    <name type="scientific">Heterobasidion irregulare (strain TC 32-1)</name>
    <dbReference type="NCBI Taxonomy" id="747525"/>
    <lineage>
        <taxon>Eukaryota</taxon>
        <taxon>Fungi</taxon>
        <taxon>Dikarya</taxon>
        <taxon>Basidiomycota</taxon>
        <taxon>Agaricomycotina</taxon>
        <taxon>Agaricomycetes</taxon>
        <taxon>Russulales</taxon>
        <taxon>Bondarzewiaceae</taxon>
        <taxon>Heterobasidion</taxon>
        <taxon>Heterobasidion annosum species complex</taxon>
    </lineage>
</organism>
<proteinExistence type="predicted"/>
<evidence type="ECO:0000313" key="1">
    <source>
        <dbReference type="EMBL" id="ETW78151.1"/>
    </source>
</evidence>
<protein>
    <submittedName>
        <fullName evidence="1">Uncharacterized protein</fullName>
    </submittedName>
</protein>
<dbReference type="Proteomes" id="UP000030671">
    <property type="component" value="Unassembled WGS sequence"/>
</dbReference>
<gene>
    <name evidence="1" type="ORF">HETIRDRAFT_420937</name>
</gene>
<evidence type="ECO:0000313" key="2">
    <source>
        <dbReference type="Proteomes" id="UP000030671"/>
    </source>
</evidence>
<dbReference type="GeneID" id="20673685"/>
<reference evidence="1 2" key="1">
    <citation type="journal article" date="2012" name="New Phytol.">
        <title>Insight into trade-off between wood decay and parasitism from the genome of a fungal forest pathogen.</title>
        <authorList>
            <person name="Olson A."/>
            <person name="Aerts A."/>
            <person name="Asiegbu F."/>
            <person name="Belbahri L."/>
            <person name="Bouzid O."/>
            <person name="Broberg A."/>
            <person name="Canback B."/>
            <person name="Coutinho P.M."/>
            <person name="Cullen D."/>
            <person name="Dalman K."/>
            <person name="Deflorio G."/>
            <person name="van Diepen L.T."/>
            <person name="Dunand C."/>
            <person name="Duplessis S."/>
            <person name="Durling M."/>
            <person name="Gonthier P."/>
            <person name="Grimwood J."/>
            <person name="Fossdal C.G."/>
            <person name="Hansson D."/>
            <person name="Henrissat B."/>
            <person name="Hietala A."/>
            <person name="Himmelstrand K."/>
            <person name="Hoffmeister D."/>
            <person name="Hogberg N."/>
            <person name="James T.Y."/>
            <person name="Karlsson M."/>
            <person name="Kohler A."/>
            <person name="Kues U."/>
            <person name="Lee Y.H."/>
            <person name="Lin Y.C."/>
            <person name="Lind M."/>
            <person name="Lindquist E."/>
            <person name="Lombard V."/>
            <person name="Lucas S."/>
            <person name="Lunden K."/>
            <person name="Morin E."/>
            <person name="Murat C."/>
            <person name="Park J."/>
            <person name="Raffaello T."/>
            <person name="Rouze P."/>
            <person name="Salamov A."/>
            <person name="Schmutz J."/>
            <person name="Solheim H."/>
            <person name="Stahlberg J."/>
            <person name="Velez H."/>
            <person name="de Vries R.P."/>
            <person name="Wiebenga A."/>
            <person name="Woodward S."/>
            <person name="Yakovlev I."/>
            <person name="Garbelotto M."/>
            <person name="Martin F."/>
            <person name="Grigoriev I.V."/>
            <person name="Stenlid J."/>
        </authorList>
    </citation>
    <scope>NUCLEOTIDE SEQUENCE [LARGE SCALE GENOMIC DNA]</scope>
    <source>
        <strain evidence="1 2">TC 32-1</strain>
    </source>
</reference>
<sequence>MSSASVRTGQAAFYIGGSSTDFPGFAQLILDTAFPALTLFVLVSICPDSPWWPAVTKRGCPRFLGITDSCC</sequence>
<dbReference type="KEGG" id="hir:HETIRDRAFT_420937"/>